<feature type="compositionally biased region" description="Basic and acidic residues" evidence="2">
    <location>
        <begin position="1087"/>
        <end position="1098"/>
    </location>
</feature>
<accession>A0A316F372</accession>
<dbReference type="Gene3D" id="3.40.50.300">
    <property type="entry name" value="P-loop containing nucleotide triphosphate hydrolases"/>
    <property type="match status" value="1"/>
</dbReference>
<dbReference type="Proteomes" id="UP000245697">
    <property type="component" value="Unassembled WGS sequence"/>
</dbReference>
<feature type="compositionally biased region" description="Basic and acidic residues" evidence="2">
    <location>
        <begin position="1068"/>
        <end position="1080"/>
    </location>
</feature>
<comment type="caution">
    <text evidence="3">The sequence shown here is derived from an EMBL/GenBank/DDBJ whole genome shotgun (WGS) entry which is preliminary data.</text>
</comment>
<evidence type="ECO:0000313" key="3">
    <source>
        <dbReference type="EMBL" id="PWK30793.1"/>
    </source>
</evidence>
<dbReference type="InterPro" id="IPR027417">
    <property type="entry name" value="P-loop_NTPase"/>
</dbReference>
<dbReference type="EMBL" id="QGGR01000036">
    <property type="protein sequence ID" value="PWK30793.1"/>
    <property type="molecule type" value="Genomic_DNA"/>
</dbReference>
<name>A0A316F372_9ACTN</name>
<keyword evidence="3" id="KW-0540">Nuclease</keyword>
<keyword evidence="3" id="KW-0378">Hydrolase</keyword>
<keyword evidence="1" id="KW-0175">Coiled coil</keyword>
<dbReference type="Pfam" id="PF13558">
    <property type="entry name" value="SbcC_Walker_B"/>
    <property type="match status" value="1"/>
</dbReference>
<feature type="coiled-coil region" evidence="1">
    <location>
        <begin position="743"/>
        <end position="770"/>
    </location>
</feature>
<dbReference type="SUPFAM" id="SSF52540">
    <property type="entry name" value="P-loop containing nucleoside triphosphate hydrolases"/>
    <property type="match status" value="1"/>
</dbReference>
<organism evidence="3 4">
    <name type="scientific">Actinoplanes xinjiangensis</name>
    <dbReference type="NCBI Taxonomy" id="512350"/>
    <lineage>
        <taxon>Bacteria</taxon>
        <taxon>Bacillati</taxon>
        <taxon>Actinomycetota</taxon>
        <taxon>Actinomycetes</taxon>
        <taxon>Micromonosporales</taxon>
        <taxon>Micromonosporaceae</taxon>
        <taxon>Actinoplanes</taxon>
    </lineage>
</organism>
<feature type="region of interest" description="Disordered" evidence="2">
    <location>
        <begin position="1056"/>
        <end position="1098"/>
    </location>
</feature>
<gene>
    <name evidence="3" type="ORF">BC793_13615</name>
</gene>
<keyword evidence="3" id="KW-0269">Exonuclease</keyword>
<feature type="region of interest" description="Disordered" evidence="2">
    <location>
        <begin position="326"/>
        <end position="359"/>
    </location>
</feature>
<sequence length="1652" mass="182224">MSLIAYPGRWTADDDEQVTDGTDGPITAGRWQPTRAGAVNSWAWTDETFVFADGWLALAGPNGSGKSLTASMLVTVLLDGEVSQKALSVSGEAAGTLIDRHTDRNAKEDRTGAWWLEYGYRDPETGEVRYLSTGLWLRSQSSGLQKAFFLSPGRVGTDLQLQRQREPVGIDGLSEQIAAAGGRVFTSHERLMSKIRDYGNVADENQYRDAIRTTLFAPLDPVQFDALVGVLRSLRSVRTAEAISPNQMRAVLTDALPALDPRALQFIADTMERIADLEEQLKRARAEIRQLEQSEQHYQRYIDAVIAEEAGQLAHAQTVFDDHARQARQAEQQRDTAAAEADRVSKRRQQLRTETADVRGRLQAADDALREHAGAELPHLEQRLHDLRLRHTQQEQARDDLETEAQEAAERALESAGKVHSGQQQLTGINSLLRTTAAEVGAQAFVDRLAEATEQVTTLATVENFVPDLDVERLTQTPRGWIEARLTSLDGIDTTLREHDLAQEQQRTEAGHLRTAENEYDRIADLAADAAANRRAAEQAFLTQLHLWDEQRLQLPAVPTELSVDAEDRIDPALLVNWLHRAASSTRDRIALAAREQDVLHNTDAVQKAAAAVQRATAAREEAEQAAEQADHNLTVAREHAEQERAEADAYGQQAHIDHDTADEAARQITTAAEQALDAAHVAATHAAQQWGREVEAWRAELVHLAGRTVILADDPDAIDLRQPFVDLERAHAAALSGLHRAIADADRAVTEAEDRVAAIETDVAAARRQPPVPQAPPWRSPRDLHAGVPLWATVAFADHVTADEANLIEGALLTAGLLDALITAEGLVNDGDLLLTGDSPAPGRSLADVLTVEADSDVDPRLVGWVLRAVAIDLAGSDLSIGRLRTGAVIATAPRGYQATFIGATARERARLALVADLEQRLAQAHDELSATQRHREGLDDAVAAAGHERDRFPVAEPVSRARAYVAAMTVGLAEARQQTTQALAAAAASLTSALARVADLHRAIDQTVEQARQTAISADDDQRRAQEAENDANTNLLAAREDLAEAVLRRDDARTAEQQCTAEQNRFPDLDELRRTSRDEDDTARDEAGARAQVDQHRVRHRAAGDRVRQTLRDLNTAATLRDGAILPTDRDNLQRHRTAVGTLLQQIDAWQSASSRTLELLKSAQRDYGTTARLATRLQKANDDASKTELEADQLAARVEETRNLFGAEYAELRDKREALTNELEAKDTEDKQLEAEFRDHDRAVASAQATLDGIAPRREDADTHRTACYQRVCLLVTHGFADLPSTLTADEQGRPANITAALTWSRQLLADKPATTARLETLKAGRERALRQLETTMRSVNRALAEFDQQLDSTTLEGTEWRRITLAAPNAAVGEDLRQAADTLRVTAEGLEKDLRQDIKATLKTSMFTQLRRDIQTRREAAHDLVRHIRATLKNVRTGVAQVGVQVDWKVRDDDNSQQMVKLLAAPPSDEVFDQMYAILRERMENAGDEPWTDRVAHTFDYRSWHQWEISVTHRSFGTDQFRPVNARSNPLKGLSTGESRLATMLPLLAAAWSMYSGPTFQGPRLLSIDEIDAAFDEPNLRQILALLRTWNFDVLATTPTIAPLIKREAQHVVVHEVVTDGRHRITVPWLWRGTGEPAPLTLPTNGG</sequence>
<feature type="coiled-coil region" evidence="1">
    <location>
        <begin position="384"/>
        <end position="411"/>
    </location>
</feature>
<evidence type="ECO:0000256" key="2">
    <source>
        <dbReference type="SAM" id="MobiDB-lite"/>
    </source>
</evidence>
<keyword evidence="4" id="KW-1185">Reference proteome</keyword>
<reference evidence="3 4" key="1">
    <citation type="submission" date="2018-05" db="EMBL/GenBank/DDBJ databases">
        <title>Genomic Encyclopedia of Archaeal and Bacterial Type Strains, Phase II (KMG-II): from individual species to whole genera.</title>
        <authorList>
            <person name="Goeker M."/>
        </authorList>
    </citation>
    <scope>NUCLEOTIDE SEQUENCE [LARGE SCALE GENOMIC DNA]</scope>
    <source>
        <strain evidence="3 4">DSM 45184</strain>
    </source>
</reference>
<proteinExistence type="predicted"/>
<feature type="coiled-coil region" evidence="1">
    <location>
        <begin position="1181"/>
        <end position="1240"/>
    </location>
</feature>
<dbReference type="GO" id="GO:0004527">
    <property type="term" value="F:exonuclease activity"/>
    <property type="evidence" value="ECO:0007669"/>
    <property type="project" value="UniProtKB-KW"/>
</dbReference>
<dbReference type="RefSeq" id="WP_109602393.1">
    <property type="nucleotide sequence ID" value="NZ_BONA01000092.1"/>
</dbReference>
<dbReference type="OrthoDB" id="8527901at2"/>
<feature type="compositionally biased region" description="Low complexity" evidence="2">
    <location>
        <begin position="327"/>
        <end position="339"/>
    </location>
</feature>
<protein>
    <submittedName>
        <fullName evidence="3">Putative exonuclease SbcCD C subunit</fullName>
    </submittedName>
</protein>
<feature type="coiled-coil region" evidence="1">
    <location>
        <begin position="606"/>
        <end position="640"/>
    </location>
</feature>
<evidence type="ECO:0000256" key="1">
    <source>
        <dbReference type="SAM" id="Coils"/>
    </source>
</evidence>
<evidence type="ECO:0000313" key="4">
    <source>
        <dbReference type="Proteomes" id="UP000245697"/>
    </source>
</evidence>